<reference evidence="8 9" key="1">
    <citation type="submission" date="2020-08" db="EMBL/GenBank/DDBJ databases">
        <title>Draft genome sequencing of an Anaerocolumna strain isolated from anoxic soil subjected to BSD treatment.</title>
        <authorList>
            <person name="Uek A."/>
            <person name="Tonouchi A."/>
        </authorList>
    </citation>
    <scope>NUCLEOTIDE SEQUENCE [LARGE SCALE GENOMIC DNA]</scope>
    <source>
        <strain evidence="8 9">CTTW</strain>
    </source>
</reference>
<comment type="subcellular location">
    <subcellularLocation>
        <location evidence="1">Cell membrane</location>
        <topology evidence="1">Multi-pass membrane protein</topology>
    </subcellularLocation>
</comment>
<accession>A0A7I8DJ89</accession>
<dbReference type="InterPro" id="IPR050250">
    <property type="entry name" value="Macrolide_Exporter_MacB"/>
</dbReference>
<evidence type="ECO:0000313" key="9">
    <source>
        <dbReference type="Proteomes" id="UP000515703"/>
    </source>
</evidence>
<evidence type="ECO:0000256" key="4">
    <source>
        <dbReference type="ARBA" id="ARBA00022989"/>
    </source>
</evidence>
<dbReference type="InterPro" id="IPR003838">
    <property type="entry name" value="ABC3_permease_C"/>
</dbReference>
<evidence type="ECO:0000256" key="2">
    <source>
        <dbReference type="ARBA" id="ARBA00022475"/>
    </source>
</evidence>
<proteinExistence type="predicted"/>
<dbReference type="PANTHER" id="PTHR30572:SF9">
    <property type="entry name" value="ABC TRANSPORTER PERMEASE PROTEIN"/>
    <property type="match status" value="1"/>
</dbReference>
<keyword evidence="3 6" id="KW-0812">Transmembrane</keyword>
<feature type="transmembrane region" description="Helical" evidence="6">
    <location>
        <begin position="20"/>
        <end position="38"/>
    </location>
</feature>
<protein>
    <submittedName>
        <fullName evidence="8">Putative ABC transporter permease YclI</fullName>
    </submittedName>
</protein>
<feature type="domain" description="ABC3 transporter permease C-terminal" evidence="7">
    <location>
        <begin position="300"/>
        <end position="394"/>
    </location>
</feature>
<dbReference type="Pfam" id="PF02687">
    <property type="entry name" value="FtsX"/>
    <property type="match status" value="1"/>
</dbReference>
<evidence type="ECO:0000256" key="5">
    <source>
        <dbReference type="ARBA" id="ARBA00023136"/>
    </source>
</evidence>
<reference evidence="8 9" key="2">
    <citation type="submission" date="2020-08" db="EMBL/GenBank/DDBJ databases">
        <authorList>
            <person name="Ueki A."/>
            <person name="Tonouchi A."/>
        </authorList>
    </citation>
    <scope>NUCLEOTIDE SEQUENCE [LARGE SCALE GENOMIC DNA]</scope>
    <source>
        <strain evidence="8 9">CTTW</strain>
    </source>
</reference>
<keyword evidence="9" id="KW-1185">Reference proteome</keyword>
<dbReference type="PANTHER" id="PTHR30572">
    <property type="entry name" value="MEMBRANE COMPONENT OF TRANSPORTER-RELATED"/>
    <property type="match status" value="1"/>
</dbReference>
<dbReference type="GO" id="GO:0022857">
    <property type="term" value="F:transmembrane transporter activity"/>
    <property type="evidence" value="ECO:0007669"/>
    <property type="project" value="TreeGrafter"/>
</dbReference>
<keyword evidence="2" id="KW-1003">Cell membrane</keyword>
<evidence type="ECO:0000313" key="8">
    <source>
        <dbReference type="EMBL" id="BCJ98568.1"/>
    </source>
</evidence>
<keyword evidence="4 6" id="KW-1133">Transmembrane helix</keyword>
<gene>
    <name evidence="8" type="primary">yclI</name>
    <name evidence="8" type="ORF">bsdcttw_16090</name>
</gene>
<keyword evidence="5 6" id="KW-0472">Membrane</keyword>
<evidence type="ECO:0000256" key="1">
    <source>
        <dbReference type="ARBA" id="ARBA00004651"/>
    </source>
</evidence>
<feature type="transmembrane region" description="Helical" evidence="6">
    <location>
        <begin position="341"/>
        <end position="363"/>
    </location>
</feature>
<evidence type="ECO:0000259" key="7">
    <source>
        <dbReference type="Pfam" id="PF02687"/>
    </source>
</evidence>
<dbReference type="Proteomes" id="UP000515703">
    <property type="component" value="Chromosome"/>
</dbReference>
<dbReference type="EMBL" id="AP023368">
    <property type="protein sequence ID" value="BCJ98568.1"/>
    <property type="molecule type" value="Genomic_DNA"/>
</dbReference>
<organism evidence="8 9">
    <name type="scientific">Anaerocolumna chitinilytica</name>
    <dbReference type="NCBI Taxonomy" id="1727145"/>
    <lineage>
        <taxon>Bacteria</taxon>
        <taxon>Bacillati</taxon>
        <taxon>Bacillota</taxon>
        <taxon>Clostridia</taxon>
        <taxon>Lachnospirales</taxon>
        <taxon>Lachnospiraceae</taxon>
        <taxon>Anaerocolumna</taxon>
    </lineage>
</organism>
<name>A0A7I8DJ89_9FIRM</name>
<evidence type="ECO:0000256" key="3">
    <source>
        <dbReference type="ARBA" id="ARBA00022692"/>
    </source>
</evidence>
<dbReference type="RefSeq" id="WP_185258887.1">
    <property type="nucleotide sequence ID" value="NZ_AP023368.1"/>
</dbReference>
<sequence>MRAIKHAFLSLIRKPTKGIMIFAILFVVYGLVFTGIIIQNSVNQSKTYVRKALGAVVEMKADYMKAMKDQLSQQEYSKLNLSASLAKDIAKDPLVEKLYISELTSAFNKSLKSAINTEGSGAGGGDSISFAVPISSSDQGTPFIVIGNTGNPREFDEGTYKITDGRLWDSSDEGRDTLIVSEEFASKNNLAPGDKIDLTSGTDNETYSFEIIGVFKGSAPYTVDQLYTSLESEKKLAGTQSDDSNATSISFRLKDPMDIDTFIHQHINQMPNDYITLYASDNEYNSLTRPLDLISTVISILLAVVFAAGTIIMLAIVTIFVRDRRFEIGLLLASGEGRLKILSQFVFEILLVSVIAFTVAAAASRLSADYTASWIVKNQLVEENTQSSMGMISVGGAVGTGKQEVKISDVAREFNVSVDGEVVYRLLLISLGIVILSAGAPLLIILGYKPRESLQN</sequence>
<dbReference type="AlphaFoldDB" id="A0A7I8DJ89"/>
<dbReference type="KEGG" id="acht:bsdcttw_16090"/>
<feature type="transmembrane region" description="Helical" evidence="6">
    <location>
        <begin position="293"/>
        <end position="321"/>
    </location>
</feature>
<evidence type="ECO:0000256" key="6">
    <source>
        <dbReference type="SAM" id="Phobius"/>
    </source>
</evidence>
<dbReference type="GO" id="GO:0005886">
    <property type="term" value="C:plasma membrane"/>
    <property type="evidence" value="ECO:0007669"/>
    <property type="project" value="UniProtKB-SubCell"/>
</dbReference>
<feature type="transmembrane region" description="Helical" evidence="6">
    <location>
        <begin position="422"/>
        <end position="448"/>
    </location>
</feature>